<dbReference type="Proteomes" id="UP001061361">
    <property type="component" value="Chromosome"/>
</dbReference>
<accession>A0ABM8AQZ7</accession>
<evidence type="ECO:0000313" key="2">
    <source>
        <dbReference type="Proteomes" id="UP001061361"/>
    </source>
</evidence>
<protein>
    <recommendedName>
        <fullName evidence="3">Nif11 domain-containing protein</fullName>
    </recommendedName>
</protein>
<evidence type="ECO:0000313" key="1">
    <source>
        <dbReference type="EMBL" id="BDQ33837.1"/>
    </source>
</evidence>
<evidence type="ECO:0008006" key="3">
    <source>
        <dbReference type="Google" id="ProtNLM"/>
    </source>
</evidence>
<dbReference type="RefSeq" id="WP_264983890.1">
    <property type="nucleotide sequence ID" value="NZ_AP026708.1"/>
</dbReference>
<dbReference type="EMBL" id="AP026708">
    <property type="protein sequence ID" value="BDQ33837.1"/>
    <property type="molecule type" value="Genomic_DNA"/>
</dbReference>
<organism evidence="1 2">
    <name type="scientific">Pseudodesulfovibrio portus</name>
    <dbReference type="NCBI Taxonomy" id="231439"/>
    <lineage>
        <taxon>Bacteria</taxon>
        <taxon>Pseudomonadati</taxon>
        <taxon>Thermodesulfobacteriota</taxon>
        <taxon>Desulfovibrionia</taxon>
        <taxon>Desulfovibrionales</taxon>
        <taxon>Desulfovibrionaceae</taxon>
    </lineage>
</organism>
<reference evidence="1" key="1">
    <citation type="submission" date="2022-08" db="EMBL/GenBank/DDBJ databases">
        <title>Genome Sequence of the sulphate-reducing bacterium, Pseudodesulfovibrio portus JCM14722.</title>
        <authorList>
            <person name="Kondo R."/>
            <person name="Kataoka T."/>
        </authorList>
    </citation>
    <scope>NUCLEOTIDE SEQUENCE</scope>
    <source>
        <strain evidence="1">JCM 14722</strain>
    </source>
</reference>
<sequence>MSQEEVSRLVNDVMSKPDMLAEAMTIRDQAGMEAYITAKGYDLTKAEMADVWAMAAKVMAGRAEPMDAAEERINTVKSKVRPKD</sequence>
<proteinExistence type="predicted"/>
<name>A0ABM8AQZ7_9BACT</name>
<gene>
    <name evidence="1" type="ORF">JCM14722_13790</name>
</gene>
<keyword evidence="2" id="KW-1185">Reference proteome</keyword>